<feature type="domain" description="Cadherin" evidence="20">
    <location>
        <begin position="1242"/>
        <end position="1362"/>
    </location>
</feature>
<feature type="domain" description="Cadherin" evidence="20">
    <location>
        <begin position="1129"/>
        <end position="1241"/>
    </location>
</feature>
<dbReference type="OMA" id="YSSLYYE"/>
<feature type="disulfide bond" evidence="15">
    <location>
        <begin position="3468"/>
        <end position="3477"/>
    </location>
</feature>
<feature type="domain" description="Cadherin" evidence="20">
    <location>
        <begin position="82"/>
        <end position="181"/>
    </location>
</feature>
<reference evidence="21 22" key="1">
    <citation type="submission" date="2018-08" db="EMBL/GenBank/DDBJ databases">
        <authorList>
            <person name="Laetsch R D."/>
            <person name="Stevens L."/>
            <person name="Kumar S."/>
            <person name="Blaxter L. M."/>
        </authorList>
    </citation>
    <scope>NUCLEOTIDE SEQUENCE [LARGE SCALE GENOMIC DNA]</scope>
</reference>
<dbReference type="InterPro" id="IPR002126">
    <property type="entry name" value="Cadherin-like_dom"/>
</dbReference>
<dbReference type="PROSITE" id="PS50268">
    <property type="entry name" value="CADHERIN_2"/>
    <property type="match status" value="24"/>
</dbReference>
<dbReference type="PROSITE" id="PS01186">
    <property type="entry name" value="EGF_2"/>
    <property type="match status" value="2"/>
</dbReference>
<feature type="domain" description="Cadherin" evidence="20">
    <location>
        <begin position="285"/>
        <end position="396"/>
    </location>
</feature>
<dbReference type="Pfam" id="PF00028">
    <property type="entry name" value="Cadherin"/>
    <property type="match status" value="16"/>
</dbReference>
<evidence type="ECO:0000259" key="18">
    <source>
        <dbReference type="PROSITE" id="PS50025"/>
    </source>
</evidence>
<dbReference type="PROSITE" id="PS00010">
    <property type="entry name" value="ASX_HYDROXYL"/>
    <property type="match status" value="1"/>
</dbReference>
<dbReference type="PROSITE" id="PS50025">
    <property type="entry name" value="LAM_G_DOMAIN"/>
    <property type="match status" value="1"/>
</dbReference>
<feature type="domain" description="Cadherin" evidence="20">
    <location>
        <begin position="2694"/>
        <end position="2810"/>
    </location>
</feature>
<dbReference type="InterPro" id="IPR015919">
    <property type="entry name" value="Cadherin-like_sf"/>
</dbReference>
<keyword evidence="7" id="KW-0677">Repeat</keyword>
<dbReference type="Proteomes" id="UP000277928">
    <property type="component" value="Unassembled WGS sequence"/>
</dbReference>
<dbReference type="GO" id="GO:0008104">
    <property type="term" value="P:intracellular protein localization"/>
    <property type="evidence" value="ECO:0007669"/>
    <property type="project" value="UniProtKB-ARBA"/>
</dbReference>
<evidence type="ECO:0000256" key="2">
    <source>
        <dbReference type="ARBA" id="ARBA00022475"/>
    </source>
</evidence>
<dbReference type="CDD" id="cd11304">
    <property type="entry name" value="Cadherin_repeat"/>
    <property type="match status" value="23"/>
</dbReference>
<feature type="domain" description="Cadherin" evidence="20">
    <location>
        <begin position="1863"/>
        <end position="1964"/>
    </location>
</feature>
<dbReference type="GO" id="GO:0007163">
    <property type="term" value="P:establishment or maintenance of cell polarity"/>
    <property type="evidence" value="ECO:0007669"/>
    <property type="project" value="UniProtKB-ARBA"/>
</dbReference>
<dbReference type="SMART" id="SM00181">
    <property type="entry name" value="EGF"/>
    <property type="match status" value="4"/>
</dbReference>
<dbReference type="OrthoDB" id="5855789at2759"/>
<dbReference type="FunFam" id="2.10.25.10:FF:000472">
    <property type="entry name" value="Uncharacterized protein, isoform A"/>
    <property type="match status" value="1"/>
</dbReference>
<evidence type="ECO:0000313" key="22">
    <source>
        <dbReference type="Proteomes" id="UP000277928"/>
    </source>
</evidence>
<feature type="transmembrane region" description="Helical" evidence="17">
    <location>
        <begin position="3538"/>
        <end position="3560"/>
    </location>
</feature>
<feature type="domain" description="Cadherin" evidence="20">
    <location>
        <begin position="1651"/>
        <end position="1751"/>
    </location>
</feature>
<keyword evidence="11 17" id="KW-0472">Membrane</keyword>
<sequence length="3563" mass="393029">MATSDMNCSVKLVLLRRSLKSILIPAKIRASDAGWPFPRSNEVLINTYISGTSAPPKIKPSVLREAKNEHSPIIVNGTALIVSADSSPGKVLGRVEAHDDDSGYAGLIRFSTFDEFFTFDPFTGEVILLKSLTDLLRNGSERKEMEYVIEMNACDWGQPVRCTDGMISVLITAANVHWPHFEKPYYRVRVAEDTEIGGKFLALLAEDSDYDDNGKVGYQVVNSQSHFRIGESTGVLEVMRKLDREERAIHRLTVMAFDHGHPMKVAFVNVTVIITDVNDNAPLCAEPFRKVIIPEDYPNNSLLTCLTAWDPDEGKNGQVVYAFNGTTETSVPLPFRVQEDTGCIFVDIDEPFDFETTSRYNLSVVVMDNGEPMLSSICTVAVELSDVNENLFPPLFDDIARETTVYENMPVWTEVLTLNAIDPDTPGLPVKYTIIDGDGINLFTIDSDGILRTSAVLDREACDSYWLTIEACDLNPIPLTSVLHVFVRVLDRNDHIPLSLRPIYFFSIPENSPENTVVVKVEAEDKDDLSNRCSTTKLCAAAVRFKIISGDPQSFFAIDSKTGYVVTRGKRRLDRETQKEHIIVVELCDQGDPKLCSTVPVVITVTDLNDNPPSFKQAAYNFNIPTGEVGQLCRIFAIDGDEGENARLLYNFTEADSRFMIDSDGGIVASESLKGNESYQMAVKASDMGQPSQTSPPVSITLNAVGRAVKTNGNGKPKLLHENRWARLSISDADGIGERIGIIEAEDPDGDQLWWKIIDGNPNNAFAISCDMGELYLAKSIDFIMKNITEVKLKFAVSDGFSTTEGMVLIEISRKHRSRPEFDVQHRRIPVSKMAPVGTVVHALKATIEQLNGSISDRGIIFGIHVVEDIALADKLRVNPSSGEVVIAEPLNNIVTNLFTLVVYARFNQMVNYALLDISLCGETKAPPKFVVSEYVTSISASLPVGATVLTVRAYDLNHSIIKYSIIEGNEGAHFAISEYSGKISTASPLMTLPSREVVTLIVQASIQQNGSLTDRCNVVISILNDDLGRITFSQSSYSLTIRKSTLPNTIVYVLNTGDANGIRYGFRDPCPLLAVHPISGVVSTKFVPDAESVPDTCTAVARNSLGTEDFMELKINVISANQHVPYFSNTVYQGYIHENMPLNSSVLLDNGHQLVVKAIDHDGGINGLVSYRIVSSFEPYFTVDFISGAVLTKAEIDFEKIKHWSFYVQASDSAPQMLTSPVPALVEIMIIDLNDMPPTFTQRQYNATLLLPTIKGVTVCYVTAEDIDTVGVLRYAIIASNESNLFSVEELTGRVYVNADRSADYAKNSYEVNLVVSDGLKSDFAILSINVQNTSQTESTVKFLEANYEAVIAENITSPAMVQLLTVSARSTVNGSVLYSILNPNGYFTISATSGTISWTGAAVDREKISSLQLIVQARQLSGGNERAQSIVTVRVEDRNDCEPHFIGLPYELTISRDARPGDRAINVKAIDADQGFNAVVRYKLKAGTEYFHINKYNGSITVSQSLEGANFDSISLEVIAEDQGEPSLSSSAPVLIHITDRSVPVFRNHNQEIHILENAAPGSSVLTVHAVCVTGGKIGYAIKSGNDDNRFKIDFDTGVISVRKALDREKRAFYNLIILAIDVTRVGVRAESYVLIEVDDVSDTAPRFTQLLYNVSVSEATVIGTQLLKVEAVDPDINDDYISYGIIDANDSVLSVNPRSGAISLIKSLDFETKRFFKFKLTATDSMQLTSETDLLLHVTDANDIAPRFIARTFHSTIESETAINQFVAKLDASDEDTTSSLEDDGKRFLFSLISGDESLLQIDRSTGVVSLLRAVEEDDLKTGEKHFNVSVSDGIFTDFCLLEVKIIRSQCAQRAPPRFERIHYSTSVPENKPAGTVVMTVRANNGTPPLKYSFSSCCYENYSKVLNIDEATGRIYTKNPLDYEAQRVHQFVVMVSDASDQRAFATLTLNVIDENDNTPQFVSSNIEASVPVDSRPGETVFMVFAFDRDLGDEVEYSVVGNRSKYFTIHPKQGLISVKEPLDDLVGEQTSLFIRATDGANPPHHNETSVILNISPAVHLPKFSTYHFLFSVPEDTPIGAVVGCLKRDSQLELPDVLFSLISMDYLSDFPFSVKEKSGEIVVSSALNYEKAREIRFLATMHSERQLSAKAVSLVTVRVTDVDDNNLRFENAHERVFVPEDLSVGSSITVVRAIDDYAMGVNSKIRYVLEKGNDNDTFKLHDETGWLTLRKKVDREVVEEYSLIIRAEDESGRSVWKEITVVIKDVNDSPPRFLQQTYSAEYFTEDLRVGQKLLQLQVHDPDLHPNNITKLYIISGNEGEVFGLDADTVVLNKLPPDSYSTEAHLLILAHDGKYTATAAVMVRLLSNISQFQCELEEITRNISEDSPPGSVIKVGYQGLQRSLRFYLTGAESHLFVVESNGRIIVRKELSSYVSDQIELFLRAETSVSLCVQRIIVNVERTSKGRVAFAKPVFYGFIVENSNASKEEKVFATRLEATVGDLDGIGCVTFKFANNGINEYVDLFDIDNETGVVTAISPLDREVKEQYHLSVVAITAAGHSAEVNMFVYEKIAAKVIIDVGDVNDNAPVFEQSTYHLRITEDEAVGKELVQLKAFGGDDKEVITYQVQASDDVAEYLSIDANSGMLKLASVLDFEKLEKFAITVVATDSGKPSLSSTCEVNIEILDVNDNPPRFVQPIYQATILENMQPGTKVVQVLANDPDSEHFGRVSYLITDDAAPFAVGGDGWITTTEMLDREMVWFCRSIVRLIDIVDKSTYRLTVKAIDGGTPPLSDSTTIQIDVEDMNDNAPVFKHCNITAVVQESVEPGHVILPMSITDNDQEPNTGPYKLEITGDGASLFAFDSTINLITIKRLPPHAIKEVYHLSVKVSDRGNLSTQCPMTLFVKKESRHAPQSNPLKITLNTLMGEFLGGVVGRVMATDEDKTDMLRYSLTDSEINGNNIWSDHQRPKIPFSIDSETGDVVGEADLLAGTYRFNVSITDGKYITVVPVVIDVTSIDQDALDHSVSIRIHNLLGEAFFKKHVRNFMYSLSRFLNVRPQNVQILSVQPISTHRHRHVRHVSNGTMSEGNLDILFTVSRTDSRGYHRPNFIRQKLEDNVAQLSSDIGIEIISVITEVCRRDVCANAPPFISELTIAPVGLVMPESVVTYRLINAVEISMCVPMNTNVGFDCICPPGSAGNRCDTSTCGKDKRQCSEDAEIGIGGDGFFHVTVANSVERRLELTINFRTTSTDAVIMHGAGNSDFHTIEVEKRYVQYRWNCGTGPGMVRINQQTVSDGKWHALKVSRRSRHVKLVLDGMYEKEGDSPPGSDVVNLYHQAIRLTFGALVLQSVDYNAFAATVASALKPVVIRGMVGCFGRISVDGYEIPKTKPGLYLYNTRSNCDAVFSEPCGTGPCENEGTCIPSGDKTYNCACPPRYSGSNCEVDLTPCASRPCPHSVECINLHNDFYCNCPHGFTGKTCQLRGDWDPCLSNPCGHFGSCIRLPHSAGFICNCSHGYSGTACKDRSPDLIGYGRPLNAIKIIGLIIVILLLIIVAALIVCIYLRIK</sequence>
<evidence type="ECO:0000313" key="21">
    <source>
        <dbReference type="EMBL" id="VDK86986.1"/>
    </source>
</evidence>
<dbReference type="CDD" id="cd00110">
    <property type="entry name" value="LamG"/>
    <property type="match status" value="1"/>
</dbReference>
<evidence type="ECO:0000256" key="15">
    <source>
        <dbReference type="PROSITE-ProRule" id="PRU00076"/>
    </source>
</evidence>
<feature type="domain" description="Cadherin" evidence="20">
    <location>
        <begin position="1752"/>
        <end position="1862"/>
    </location>
</feature>
<evidence type="ECO:0000256" key="11">
    <source>
        <dbReference type="ARBA" id="ARBA00023136"/>
    </source>
</evidence>
<feature type="domain" description="Cadherin" evidence="20">
    <location>
        <begin position="931"/>
        <end position="1033"/>
    </location>
</feature>
<feature type="domain" description="EGF-like" evidence="19">
    <location>
        <begin position="3442"/>
        <end position="3478"/>
    </location>
</feature>
<feature type="domain" description="EGF-like" evidence="19">
    <location>
        <begin position="3403"/>
        <end position="3440"/>
    </location>
</feature>
<evidence type="ECO:0000259" key="19">
    <source>
        <dbReference type="PROSITE" id="PS50026"/>
    </source>
</evidence>
<dbReference type="InterPro" id="IPR000742">
    <property type="entry name" value="EGF"/>
</dbReference>
<dbReference type="FunFam" id="2.60.40.60:FF:000002">
    <property type="entry name" value="Protocadherin alpha 2"/>
    <property type="match status" value="1"/>
</dbReference>
<keyword evidence="5" id="KW-0479">Metal-binding</keyword>
<name>A0A3P6TFR8_LITSI</name>
<organism evidence="21 22">
    <name type="scientific">Litomosoides sigmodontis</name>
    <name type="common">Filarial nematode worm</name>
    <dbReference type="NCBI Taxonomy" id="42156"/>
    <lineage>
        <taxon>Eukaryota</taxon>
        <taxon>Metazoa</taxon>
        <taxon>Ecdysozoa</taxon>
        <taxon>Nematoda</taxon>
        <taxon>Chromadorea</taxon>
        <taxon>Rhabditida</taxon>
        <taxon>Spirurina</taxon>
        <taxon>Spiruromorpha</taxon>
        <taxon>Filarioidea</taxon>
        <taxon>Onchocercidae</taxon>
        <taxon>Litomosoides</taxon>
    </lineage>
</organism>
<dbReference type="InterPro" id="IPR013320">
    <property type="entry name" value="ConA-like_dom_sf"/>
</dbReference>
<dbReference type="GO" id="GO:0005509">
    <property type="term" value="F:calcium ion binding"/>
    <property type="evidence" value="ECO:0007669"/>
    <property type="project" value="UniProtKB-UniRule"/>
</dbReference>
<keyword evidence="12 15" id="KW-1015">Disulfide bond</keyword>
<dbReference type="PRINTS" id="PR00205">
    <property type="entry name" value="CADHERIN"/>
</dbReference>
<dbReference type="CDD" id="cd00054">
    <property type="entry name" value="EGF_CA"/>
    <property type="match status" value="3"/>
</dbReference>
<evidence type="ECO:0000256" key="9">
    <source>
        <dbReference type="ARBA" id="ARBA00022889"/>
    </source>
</evidence>
<dbReference type="FunFam" id="2.60.40.60:FF:000116">
    <property type="entry name" value="Dachsous cadherin-related 2"/>
    <property type="match status" value="2"/>
</dbReference>
<feature type="domain" description="Cadherin" evidence="20">
    <location>
        <begin position="729"/>
        <end position="822"/>
    </location>
</feature>
<dbReference type="SMART" id="SM00179">
    <property type="entry name" value="EGF_CA"/>
    <property type="match status" value="3"/>
</dbReference>
<dbReference type="InterPro" id="IPR020894">
    <property type="entry name" value="Cadherin_CS"/>
</dbReference>
<evidence type="ECO:0000256" key="13">
    <source>
        <dbReference type="ARBA" id="ARBA00023180"/>
    </source>
</evidence>
<evidence type="ECO:0000256" key="6">
    <source>
        <dbReference type="ARBA" id="ARBA00022729"/>
    </source>
</evidence>
<feature type="disulfide bond" evidence="16">
    <location>
        <begin position="3372"/>
        <end position="3399"/>
    </location>
</feature>
<dbReference type="STRING" id="42156.A0A3P6TFR8"/>
<dbReference type="FunFam" id="2.60.40.60:FF:000032">
    <property type="entry name" value="FAT atypical cadherin 1"/>
    <property type="match status" value="1"/>
</dbReference>
<feature type="domain" description="Cadherin" evidence="20">
    <location>
        <begin position="2066"/>
        <end position="2170"/>
    </location>
</feature>
<feature type="domain" description="Cadherin" evidence="20">
    <location>
        <begin position="2910"/>
        <end position="3036"/>
    </location>
</feature>
<keyword evidence="8 14" id="KW-0106">Calcium</keyword>
<feature type="disulfide bond" evidence="15">
    <location>
        <begin position="3430"/>
        <end position="3439"/>
    </location>
</feature>
<dbReference type="Gene3D" id="2.60.120.200">
    <property type="match status" value="1"/>
</dbReference>
<evidence type="ECO:0000256" key="16">
    <source>
        <dbReference type="PROSITE-ProRule" id="PRU00122"/>
    </source>
</evidence>
<evidence type="ECO:0000256" key="10">
    <source>
        <dbReference type="ARBA" id="ARBA00022989"/>
    </source>
</evidence>
<evidence type="ECO:0000256" key="7">
    <source>
        <dbReference type="ARBA" id="ARBA00022737"/>
    </source>
</evidence>
<comment type="subcellular location">
    <subcellularLocation>
        <location evidence="1">Cell membrane</location>
        <topology evidence="1">Single-pass type I membrane protein</topology>
    </subcellularLocation>
</comment>
<comment type="caution">
    <text evidence="15">Lacks conserved residue(s) required for the propagation of feature annotation.</text>
</comment>
<keyword evidence="3 15" id="KW-0245">EGF-like domain</keyword>
<evidence type="ECO:0000256" key="5">
    <source>
        <dbReference type="ARBA" id="ARBA00022723"/>
    </source>
</evidence>
<dbReference type="InterPro" id="IPR001881">
    <property type="entry name" value="EGF-like_Ca-bd_dom"/>
</dbReference>
<dbReference type="SMART" id="SM00112">
    <property type="entry name" value="CA"/>
    <property type="match status" value="23"/>
</dbReference>
<feature type="domain" description="Cadherin" evidence="20">
    <location>
        <begin position="1549"/>
        <end position="1650"/>
    </location>
</feature>
<dbReference type="FunFam" id="2.60.40.60:FF:000123">
    <property type="entry name" value="Protocadherin beta 4"/>
    <property type="match status" value="1"/>
</dbReference>
<feature type="domain" description="Cadherin" evidence="20">
    <location>
        <begin position="1345"/>
        <end position="1447"/>
    </location>
</feature>
<feature type="domain" description="Cadherin" evidence="20">
    <location>
        <begin position="1965"/>
        <end position="2065"/>
    </location>
</feature>
<dbReference type="GO" id="GO:0005886">
    <property type="term" value="C:plasma membrane"/>
    <property type="evidence" value="ECO:0007669"/>
    <property type="project" value="UniProtKB-SubCell"/>
</dbReference>
<evidence type="ECO:0008006" key="23">
    <source>
        <dbReference type="Google" id="ProtNLM"/>
    </source>
</evidence>
<evidence type="ECO:0000256" key="14">
    <source>
        <dbReference type="PROSITE-ProRule" id="PRU00043"/>
    </source>
</evidence>
<dbReference type="Pfam" id="PF02210">
    <property type="entry name" value="Laminin_G_2"/>
    <property type="match status" value="1"/>
</dbReference>
<dbReference type="FunFam" id="2.60.40.60:FF:000033">
    <property type="entry name" value="FAT atypical cadherin 1"/>
    <property type="match status" value="1"/>
</dbReference>
<dbReference type="SUPFAM" id="SSF57196">
    <property type="entry name" value="EGF/Laminin"/>
    <property type="match status" value="3"/>
</dbReference>
<keyword evidence="2" id="KW-1003">Cell membrane</keyword>
<dbReference type="PROSITE" id="PS00232">
    <property type="entry name" value="CADHERIN_1"/>
    <property type="match status" value="6"/>
</dbReference>
<evidence type="ECO:0000256" key="17">
    <source>
        <dbReference type="SAM" id="Phobius"/>
    </source>
</evidence>
<feature type="domain" description="Cadherin" evidence="20">
    <location>
        <begin position="2819"/>
        <end position="2913"/>
    </location>
</feature>
<evidence type="ECO:0000256" key="8">
    <source>
        <dbReference type="ARBA" id="ARBA00022837"/>
    </source>
</evidence>
<keyword evidence="4 17" id="KW-0812">Transmembrane</keyword>
<feature type="domain" description="Laminin G" evidence="18">
    <location>
        <begin position="3214"/>
        <end position="3399"/>
    </location>
</feature>
<keyword evidence="6" id="KW-0732">Signal</keyword>
<dbReference type="PANTHER" id="PTHR24026:SF136">
    <property type="entry name" value="PROTOCADHERIN-23"/>
    <property type="match status" value="1"/>
</dbReference>
<dbReference type="Gene3D" id="2.60.40.60">
    <property type="entry name" value="Cadherins"/>
    <property type="match status" value="25"/>
</dbReference>
<protein>
    <recommendedName>
        <fullName evidence="23">Cadherin domain protein</fullName>
    </recommendedName>
</protein>
<feature type="non-terminal residue" evidence="21">
    <location>
        <position position="3563"/>
    </location>
</feature>
<dbReference type="PROSITE" id="PS00022">
    <property type="entry name" value="EGF_1"/>
    <property type="match status" value="3"/>
</dbReference>
<dbReference type="EMBL" id="UYRX01000900">
    <property type="protein sequence ID" value="VDK86986.1"/>
    <property type="molecule type" value="Genomic_DNA"/>
</dbReference>
<keyword evidence="13" id="KW-0325">Glycoprotein</keyword>
<keyword evidence="22" id="KW-1185">Reference proteome</keyword>
<evidence type="ECO:0000256" key="1">
    <source>
        <dbReference type="ARBA" id="ARBA00004251"/>
    </source>
</evidence>
<accession>A0A3P6TFR8</accession>
<dbReference type="Pfam" id="PF00008">
    <property type="entry name" value="EGF"/>
    <property type="match status" value="2"/>
</dbReference>
<gene>
    <name evidence="21" type="ORF">NLS_LOCUS7917</name>
</gene>
<evidence type="ECO:0000259" key="20">
    <source>
        <dbReference type="PROSITE" id="PS50268"/>
    </source>
</evidence>
<dbReference type="GO" id="GO:0007411">
    <property type="term" value="P:axon guidance"/>
    <property type="evidence" value="ECO:0007669"/>
    <property type="project" value="UniProtKB-ARBA"/>
</dbReference>
<keyword evidence="9" id="KW-0130">Cell adhesion</keyword>
<dbReference type="InterPro" id="IPR001791">
    <property type="entry name" value="Laminin_G"/>
</dbReference>
<feature type="domain" description="Cadherin" evidence="20">
    <location>
        <begin position="2171"/>
        <end position="2274"/>
    </location>
</feature>
<dbReference type="PROSITE" id="PS50026">
    <property type="entry name" value="EGF_3"/>
    <property type="match status" value="3"/>
</dbReference>
<feature type="domain" description="Cadherin" evidence="20">
    <location>
        <begin position="397"/>
        <end position="504"/>
    </location>
</feature>
<feature type="domain" description="Cadherin" evidence="20">
    <location>
        <begin position="182"/>
        <end position="284"/>
    </location>
</feature>
<evidence type="ECO:0000256" key="4">
    <source>
        <dbReference type="ARBA" id="ARBA00022692"/>
    </source>
</evidence>
<keyword evidence="10 17" id="KW-1133">Transmembrane helix</keyword>
<dbReference type="FunFam" id="2.60.40.60:FF:000020">
    <property type="entry name" value="Dachsous cadherin-related 1b"/>
    <property type="match status" value="2"/>
</dbReference>
<feature type="domain" description="Cadherin" evidence="20">
    <location>
        <begin position="2590"/>
        <end position="2693"/>
    </location>
</feature>
<dbReference type="SUPFAM" id="SSF49899">
    <property type="entry name" value="Concanavalin A-like lectins/glucanases"/>
    <property type="match status" value="1"/>
</dbReference>
<feature type="domain" description="Cadherin" evidence="20">
    <location>
        <begin position="1448"/>
        <end position="1548"/>
    </location>
</feature>
<dbReference type="Gene3D" id="2.10.25.10">
    <property type="entry name" value="Laminin"/>
    <property type="match status" value="3"/>
</dbReference>
<dbReference type="GO" id="GO:0007156">
    <property type="term" value="P:homophilic cell adhesion via plasma membrane adhesion molecules"/>
    <property type="evidence" value="ECO:0007669"/>
    <property type="project" value="InterPro"/>
</dbReference>
<dbReference type="PANTHER" id="PTHR24026">
    <property type="entry name" value="FAT ATYPICAL CADHERIN-RELATED"/>
    <property type="match status" value="1"/>
</dbReference>
<dbReference type="FunFam" id="2.60.40.60:FF:000037">
    <property type="entry name" value="FAT atypical cadherin 1"/>
    <property type="match status" value="1"/>
</dbReference>
<feature type="disulfide bond" evidence="15">
    <location>
        <begin position="3510"/>
        <end position="3519"/>
    </location>
</feature>
<evidence type="ECO:0000256" key="3">
    <source>
        <dbReference type="ARBA" id="ARBA00022536"/>
    </source>
</evidence>
<dbReference type="SUPFAM" id="SSF49313">
    <property type="entry name" value="Cadherin-like"/>
    <property type="match status" value="25"/>
</dbReference>
<dbReference type="InterPro" id="IPR000152">
    <property type="entry name" value="EGF-type_Asp/Asn_hydroxyl_site"/>
</dbReference>
<dbReference type="SMART" id="SM00282">
    <property type="entry name" value="LamG"/>
    <property type="match status" value="1"/>
</dbReference>
<feature type="disulfide bond" evidence="15">
    <location>
        <begin position="3491"/>
        <end position="3508"/>
    </location>
</feature>
<feature type="domain" description="Cadherin" evidence="20">
    <location>
        <begin position="500"/>
        <end position="615"/>
    </location>
</feature>
<evidence type="ECO:0000256" key="12">
    <source>
        <dbReference type="ARBA" id="ARBA00023157"/>
    </source>
</evidence>
<feature type="domain" description="Cadherin" evidence="20">
    <location>
        <begin position="2470"/>
        <end position="2589"/>
    </location>
</feature>
<feature type="domain" description="EGF-like" evidence="19">
    <location>
        <begin position="3482"/>
        <end position="3520"/>
    </location>
</feature>
<proteinExistence type="predicted"/>
<feature type="domain" description="Cadherin" evidence="20">
    <location>
        <begin position="634"/>
        <end position="719"/>
    </location>
</feature>